<dbReference type="RefSeq" id="WP_070791165.1">
    <property type="nucleotide sequence ID" value="NZ_MKIR01000001.1"/>
</dbReference>
<feature type="domain" description="Lipoyl-binding" evidence="10">
    <location>
        <begin position="89"/>
        <end position="165"/>
    </location>
</feature>
<dbReference type="AlphaFoldDB" id="A0A1E8GSF7"/>
<evidence type="ECO:0000256" key="7">
    <source>
        <dbReference type="ARBA" id="ARBA00023267"/>
    </source>
</evidence>
<comment type="pathway">
    <text evidence="1 8">Lipid metabolism; fatty acid biosynthesis.</text>
</comment>
<dbReference type="GO" id="GO:0009317">
    <property type="term" value="C:acetyl-CoA carboxylase complex"/>
    <property type="evidence" value="ECO:0007669"/>
    <property type="project" value="InterPro"/>
</dbReference>
<dbReference type="Gene3D" id="2.40.50.100">
    <property type="match status" value="1"/>
</dbReference>
<accession>A0A1E8GSF7</accession>
<feature type="compositionally biased region" description="Basic and acidic residues" evidence="9">
    <location>
        <begin position="70"/>
        <end position="88"/>
    </location>
</feature>
<dbReference type="PROSITE" id="PS00188">
    <property type="entry name" value="BIOTIN"/>
    <property type="match status" value="1"/>
</dbReference>
<evidence type="ECO:0000256" key="2">
    <source>
        <dbReference type="ARBA" id="ARBA00017562"/>
    </source>
</evidence>
<evidence type="ECO:0000259" key="10">
    <source>
        <dbReference type="PROSITE" id="PS50968"/>
    </source>
</evidence>
<gene>
    <name evidence="11" type="ORF">BG261_00550</name>
</gene>
<dbReference type="CDD" id="cd06850">
    <property type="entry name" value="biotinyl_domain"/>
    <property type="match status" value="1"/>
</dbReference>
<dbReference type="STRING" id="1859473.BG261_00550"/>
<keyword evidence="3 8" id="KW-0444">Lipid biosynthesis</keyword>
<dbReference type="GO" id="GO:0006633">
    <property type="term" value="P:fatty acid biosynthetic process"/>
    <property type="evidence" value="ECO:0007669"/>
    <property type="project" value="UniProtKB-UniPathway"/>
</dbReference>
<evidence type="ECO:0000313" key="12">
    <source>
        <dbReference type="Proteomes" id="UP000178622"/>
    </source>
</evidence>
<evidence type="ECO:0000256" key="5">
    <source>
        <dbReference type="ARBA" id="ARBA00023098"/>
    </source>
</evidence>
<dbReference type="SUPFAM" id="SSF51230">
    <property type="entry name" value="Single hybrid motif"/>
    <property type="match status" value="1"/>
</dbReference>
<dbReference type="PROSITE" id="PS50968">
    <property type="entry name" value="BIOTINYL_LIPOYL"/>
    <property type="match status" value="1"/>
</dbReference>
<dbReference type="PANTHER" id="PTHR45266">
    <property type="entry name" value="OXALOACETATE DECARBOXYLASE ALPHA CHAIN"/>
    <property type="match status" value="1"/>
</dbReference>
<keyword evidence="7 8" id="KW-0092">Biotin</keyword>
<dbReference type="GO" id="GO:0003989">
    <property type="term" value="F:acetyl-CoA carboxylase activity"/>
    <property type="evidence" value="ECO:0007669"/>
    <property type="project" value="InterPro"/>
</dbReference>
<dbReference type="EMBL" id="MKIR01000001">
    <property type="protein sequence ID" value="OFI50408.1"/>
    <property type="molecule type" value="Genomic_DNA"/>
</dbReference>
<dbReference type="Pfam" id="PF00364">
    <property type="entry name" value="Biotin_lipoyl"/>
    <property type="match status" value="1"/>
</dbReference>
<comment type="function">
    <text evidence="8">This protein is a component of the acetyl coenzyme A carboxylase complex; first, biotin carboxylase catalyzes the carboxylation of the carrier protein and then the transcarboxylase transfers the carboxyl group to form malonyl-CoA.</text>
</comment>
<dbReference type="InterPro" id="IPR001882">
    <property type="entry name" value="Biotin_BS"/>
</dbReference>
<dbReference type="UniPathway" id="UPA00094"/>
<keyword evidence="5 8" id="KW-0443">Lipid metabolism</keyword>
<reference evidence="12" key="1">
    <citation type="submission" date="2016-09" db="EMBL/GenBank/DDBJ databases">
        <title>Draft genome sequence of a novel species of the family Streptococcaceae isolated from flowers.</title>
        <authorList>
            <person name="Chuah L.-O."/>
            <person name="Yap K.-P."/>
            <person name="Thong K.L."/>
            <person name="Liong M.T."/>
            <person name="Ahmad R."/>
            <person name="Rusul G."/>
        </authorList>
    </citation>
    <scope>NUCLEOTIDE SEQUENCE [LARGE SCALE GENOMIC DNA]</scope>
    <source>
        <strain evidence="12">DF1</strain>
    </source>
</reference>
<sequence>MKIKSIKDLIEQFDQTSLTELHWQEGDFNLHLSKLDNPLNLLPVNPEKNNSLSGNKGENLENLTQSAQQEVEKPHQLEESKNEESKEDLASITSPLVGVVYLQETPDTPVFKNVGDRVEVGETVCIVEAMKLMNEIQSDISGIITEIAVKNEEVVAFNQPLFRVKEG</sequence>
<name>A0A1E8GSF7_9LACT</name>
<proteinExistence type="predicted"/>
<dbReference type="InterPro" id="IPR050709">
    <property type="entry name" value="Biotin_Carboxyl_Carrier/Decarb"/>
</dbReference>
<evidence type="ECO:0000313" key="11">
    <source>
        <dbReference type="EMBL" id="OFI50408.1"/>
    </source>
</evidence>
<dbReference type="InterPro" id="IPR011053">
    <property type="entry name" value="Single_hybrid_motif"/>
</dbReference>
<protein>
    <recommendedName>
        <fullName evidence="2 8">Biotin carboxyl carrier protein of acetyl-CoA carboxylase</fullName>
    </recommendedName>
</protein>
<evidence type="ECO:0000256" key="6">
    <source>
        <dbReference type="ARBA" id="ARBA00023160"/>
    </source>
</evidence>
<evidence type="ECO:0000256" key="8">
    <source>
        <dbReference type="RuleBase" id="RU364072"/>
    </source>
</evidence>
<feature type="compositionally biased region" description="Polar residues" evidence="9">
    <location>
        <begin position="51"/>
        <end position="69"/>
    </location>
</feature>
<dbReference type="OrthoDB" id="9811735at2"/>
<dbReference type="Proteomes" id="UP000178622">
    <property type="component" value="Unassembled WGS sequence"/>
</dbReference>
<comment type="caution">
    <text evidence="11">The sequence shown here is derived from an EMBL/GenBank/DDBJ whole genome shotgun (WGS) entry which is preliminary data.</text>
</comment>
<keyword evidence="4 8" id="KW-0276">Fatty acid metabolism</keyword>
<evidence type="ECO:0000256" key="1">
    <source>
        <dbReference type="ARBA" id="ARBA00005194"/>
    </source>
</evidence>
<evidence type="ECO:0000256" key="9">
    <source>
        <dbReference type="SAM" id="MobiDB-lite"/>
    </source>
</evidence>
<dbReference type="PRINTS" id="PR01071">
    <property type="entry name" value="ACOABIOTINCC"/>
</dbReference>
<evidence type="ECO:0000256" key="3">
    <source>
        <dbReference type="ARBA" id="ARBA00022516"/>
    </source>
</evidence>
<keyword evidence="12" id="KW-1185">Reference proteome</keyword>
<dbReference type="PANTHER" id="PTHR45266:SF3">
    <property type="entry name" value="OXALOACETATE DECARBOXYLASE ALPHA CHAIN"/>
    <property type="match status" value="1"/>
</dbReference>
<feature type="region of interest" description="Disordered" evidence="9">
    <location>
        <begin position="44"/>
        <end position="88"/>
    </location>
</feature>
<keyword evidence="6 8" id="KW-0275">Fatty acid biosynthesis</keyword>
<dbReference type="InterPro" id="IPR001249">
    <property type="entry name" value="AcCoA_biotinCC"/>
</dbReference>
<organism evidence="11 12">
    <name type="scientific">Floricoccus tropicus</name>
    <dbReference type="NCBI Taxonomy" id="1859473"/>
    <lineage>
        <taxon>Bacteria</taxon>
        <taxon>Bacillati</taxon>
        <taxon>Bacillota</taxon>
        <taxon>Bacilli</taxon>
        <taxon>Lactobacillales</taxon>
        <taxon>Streptococcaceae</taxon>
        <taxon>Floricoccus</taxon>
    </lineage>
</organism>
<evidence type="ECO:0000256" key="4">
    <source>
        <dbReference type="ARBA" id="ARBA00022832"/>
    </source>
</evidence>
<dbReference type="InterPro" id="IPR000089">
    <property type="entry name" value="Biotin_lipoyl"/>
</dbReference>